<proteinExistence type="predicted"/>
<sequence length="79" mass="9024">MPMFILDVSQNGTTTKVSAYEKAEEILLRGDEDIDRPDLLSLVQTHHAQCILLGSSEEYSSRRELEGKELEEILFKLNE</sequence>
<comment type="caution">
    <text evidence="1">The sequence shown here is derived from an EMBL/GenBank/DDBJ whole genome shotgun (WGS) entry which is preliminary data.</text>
</comment>
<accession>A0ACB9AE71</accession>
<organism evidence="1 2">
    <name type="scientific">Cichorium intybus</name>
    <name type="common">Chicory</name>
    <dbReference type="NCBI Taxonomy" id="13427"/>
    <lineage>
        <taxon>Eukaryota</taxon>
        <taxon>Viridiplantae</taxon>
        <taxon>Streptophyta</taxon>
        <taxon>Embryophyta</taxon>
        <taxon>Tracheophyta</taxon>
        <taxon>Spermatophyta</taxon>
        <taxon>Magnoliopsida</taxon>
        <taxon>eudicotyledons</taxon>
        <taxon>Gunneridae</taxon>
        <taxon>Pentapetalae</taxon>
        <taxon>asterids</taxon>
        <taxon>campanulids</taxon>
        <taxon>Asterales</taxon>
        <taxon>Asteraceae</taxon>
        <taxon>Cichorioideae</taxon>
        <taxon>Cichorieae</taxon>
        <taxon>Cichoriinae</taxon>
        <taxon>Cichorium</taxon>
    </lineage>
</organism>
<protein>
    <submittedName>
        <fullName evidence="1">Uncharacterized protein</fullName>
    </submittedName>
</protein>
<gene>
    <name evidence="1" type="ORF">L2E82_37241</name>
</gene>
<reference evidence="1 2" key="2">
    <citation type="journal article" date="2022" name="Mol. Ecol. Resour.">
        <title>The genomes of chicory, endive, great burdock and yacon provide insights into Asteraceae paleo-polyploidization history and plant inulin production.</title>
        <authorList>
            <person name="Fan W."/>
            <person name="Wang S."/>
            <person name="Wang H."/>
            <person name="Wang A."/>
            <person name="Jiang F."/>
            <person name="Liu H."/>
            <person name="Zhao H."/>
            <person name="Xu D."/>
            <person name="Zhang Y."/>
        </authorList>
    </citation>
    <scope>NUCLEOTIDE SEQUENCE [LARGE SCALE GENOMIC DNA]</scope>
    <source>
        <strain evidence="2">cv. Punajuju</strain>
        <tissue evidence="1">Leaves</tissue>
    </source>
</reference>
<name>A0ACB9AE71_CICIN</name>
<keyword evidence="2" id="KW-1185">Reference proteome</keyword>
<evidence type="ECO:0000313" key="1">
    <source>
        <dbReference type="EMBL" id="KAI3708148.1"/>
    </source>
</evidence>
<dbReference type="Proteomes" id="UP001055811">
    <property type="component" value="Linkage Group LG07"/>
</dbReference>
<reference evidence="2" key="1">
    <citation type="journal article" date="2022" name="Mol. Ecol. Resour.">
        <title>The genomes of chicory, endive, great burdock and yacon provide insights into Asteraceae palaeo-polyploidization history and plant inulin production.</title>
        <authorList>
            <person name="Fan W."/>
            <person name="Wang S."/>
            <person name="Wang H."/>
            <person name="Wang A."/>
            <person name="Jiang F."/>
            <person name="Liu H."/>
            <person name="Zhao H."/>
            <person name="Xu D."/>
            <person name="Zhang Y."/>
        </authorList>
    </citation>
    <scope>NUCLEOTIDE SEQUENCE [LARGE SCALE GENOMIC DNA]</scope>
    <source>
        <strain evidence="2">cv. Punajuju</strain>
    </source>
</reference>
<dbReference type="EMBL" id="CM042015">
    <property type="protein sequence ID" value="KAI3708148.1"/>
    <property type="molecule type" value="Genomic_DNA"/>
</dbReference>
<evidence type="ECO:0000313" key="2">
    <source>
        <dbReference type="Proteomes" id="UP001055811"/>
    </source>
</evidence>